<dbReference type="Pfam" id="PF00207">
    <property type="entry name" value="A2M"/>
    <property type="match status" value="1"/>
</dbReference>
<dbReference type="Gene3D" id="1.50.10.20">
    <property type="match status" value="1"/>
</dbReference>
<evidence type="ECO:0000256" key="3">
    <source>
        <dbReference type="SAM" id="SignalP"/>
    </source>
</evidence>
<evidence type="ECO:0000259" key="4">
    <source>
        <dbReference type="SMART" id="SM01360"/>
    </source>
</evidence>
<dbReference type="Gene3D" id="2.60.40.10">
    <property type="entry name" value="Immunoglobulins"/>
    <property type="match status" value="1"/>
</dbReference>
<dbReference type="EMBL" id="SJPL01000001">
    <property type="protein sequence ID" value="TWT69653.1"/>
    <property type="molecule type" value="Genomic_DNA"/>
</dbReference>
<dbReference type="InterPro" id="IPR001599">
    <property type="entry name" value="Macroglobln_a2"/>
</dbReference>
<comment type="caution">
    <text evidence="5">The sequence shown here is derived from an EMBL/GenBank/DDBJ whole genome shotgun (WGS) entry which is preliminary data.</text>
</comment>
<protein>
    <submittedName>
        <fullName evidence="5">MG2 domain protein</fullName>
    </submittedName>
</protein>
<evidence type="ECO:0000313" key="5">
    <source>
        <dbReference type="EMBL" id="TWT69653.1"/>
    </source>
</evidence>
<dbReference type="InterPro" id="IPR041246">
    <property type="entry name" value="Bact_MG10"/>
</dbReference>
<dbReference type="PANTHER" id="PTHR40094">
    <property type="entry name" value="ALPHA-2-MACROGLOBULIN HOMOLOG"/>
    <property type="match status" value="1"/>
</dbReference>
<feature type="domain" description="Alpha-2-macroglobulin" evidence="4">
    <location>
        <begin position="1263"/>
        <end position="1353"/>
    </location>
</feature>
<dbReference type="PANTHER" id="PTHR40094:SF1">
    <property type="entry name" value="UBIQUITIN DOMAIN-CONTAINING PROTEIN"/>
    <property type="match status" value="1"/>
</dbReference>
<dbReference type="SUPFAM" id="SSF49464">
    <property type="entry name" value="Carboxypeptidase regulatory domain-like"/>
    <property type="match status" value="1"/>
</dbReference>
<feature type="region of interest" description="Disordered" evidence="2">
    <location>
        <begin position="866"/>
        <end position="900"/>
    </location>
</feature>
<dbReference type="Pfam" id="PF17973">
    <property type="entry name" value="bMG10"/>
    <property type="match status" value="1"/>
</dbReference>
<organism evidence="5 6">
    <name type="scientific">Crateriforma conspicua</name>
    <dbReference type="NCBI Taxonomy" id="2527996"/>
    <lineage>
        <taxon>Bacteria</taxon>
        <taxon>Pseudomonadati</taxon>
        <taxon>Planctomycetota</taxon>
        <taxon>Planctomycetia</taxon>
        <taxon>Planctomycetales</taxon>
        <taxon>Planctomycetaceae</taxon>
        <taxon>Crateriforma</taxon>
    </lineage>
</organism>
<dbReference type="SUPFAM" id="SSF48239">
    <property type="entry name" value="Terpenoid cyclases/Protein prenyltransferases"/>
    <property type="match status" value="1"/>
</dbReference>
<dbReference type="InterPro" id="IPR008930">
    <property type="entry name" value="Terpenoid_cyclase/PrenylTrfase"/>
</dbReference>
<dbReference type="InterPro" id="IPR051802">
    <property type="entry name" value="YfhM-like"/>
</dbReference>
<dbReference type="InterPro" id="IPR002890">
    <property type="entry name" value="MG2"/>
</dbReference>
<evidence type="ECO:0000256" key="2">
    <source>
        <dbReference type="SAM" id="MobiDB-lite"/>
    </source>
</evidence>
<dbReference type="SMART" id="SM01360">
    <property type="entry name" value="A2M"/>
    <property type="match status" value="1"/>
</dbReference>
<evidence type="ECO:0000313" key="6">
    <source>
        <dbReference type="Proteomes" id="UP000317238"/>
    </source>
</evidence>
<dbReference type="RefSeq" id="WP_197203519.1">
    <property type="nucleotide sequence ID" value="NZ_SJPL01000001.1"/>
</dbReference>
<sequence length="2020" mass="228574" precursor="true">MSIRRIAFASASLLSAFLLMASLGMTQDEPSDPQAQWQAVQQAINQGRPKTAIEKLDPIVRRAAQNKQYDEWIKAVTQRIVLQGTIQGNKPEEKITRMQTQIDEAPDEVRPILQAIVANWYWHYFQQNRWRFLQRTETETAPSEDFTEWSLPRILREIDRHFDLAFENTDQLKAAKVEQYEQLLDNHDRGVNFRPTLYDVLVHNALEFYSSGTQAGNQIQDAFVLSADDPIFDTTERFLAWTPDTSDEDSLLLRSIQLYQDLLRFHADDESPDARLDADLGRLSFGNNHAQGDDKTQRYQSALERFIEDHRGETVTARAIHELAQIHFNENDRVTAHRLCIDALEDYPDSIGANRCFNLLEQIRSKSLHIEAERVWADPVPPIHVRYQNITKVHFKLVEFDFDAFVNSDRYRPMQIDDDFRDALLSMPAVSTWEADLTDHGDFRQHSRSVDVPEGIAAGSYYLLASQTADFAKSDNQLSIAEVWVSDLALVIRDDNRTGRLSGFVLDAKSGEPIRGASVRSWMREPPTNRFRPLRTVRSDANGLFQINAADRNSVMLLASHDGNRLSSHNYFNTRRVEPNHRTNESTQFFTDRSLYRPGQTIRFKGICLSVQQHQDQYKVLKNRSLSVTLSDPNGKEVETLKVRTNDYGSFSGSFTAPRDRLTGRMTVRVVDGPRGQANINVEEYKRPKFQVELEPQADQASLNQVVTATGKATAYTGAAINDAKVTWRVVRSVNYPVWWYWRCWWMPPQSSSQEIAHGTSMTDGSGRFEIEFTAKPDASVAKDSEPTFRYEIHADVTDTTGETRSDKRTISLGYTSLAASMTADDWLTADEPVSIRIRTTSLDGQPQAATGTVKIHRLVQPDQVTRQSLTRAPDPFSPPALFDEGETKSPDEIDPTNPNSWPLGDVVAETEFETNASGQTTFKASLDAGIYRAVLTSRDDRGNEISALHPMQVLDLDAKQLDIRLPEIYQAKSWSVEVGEDFQVFWGSGYEQARAFVEIEHRGKVLKSFWTPADRTQALIEQKVEPGMRGGFTIRTTMVRENRAFLHSNTVSVPWSNKNLSIRWEHFVSKLSPAEKQTWTAIIEGPDAERAAAEMVATLYDVSLDAYQPHQWLQRFSVFRRDGSSVRSYFQNHNQNLQVFWNDWTTRNRDGSLVYPSLAGELVHNFMGYQFMRGRMMRGGMGGAMGRSNMFFGAAPQAAPMAASPEMADAFGMDDAEVAEGAIMSKASAGMGGIGGGGEAEQAPQPDIDLSGVQARKNLNETAFFFPHLTASDDGTVRMEFTMPEALTEWKFMGFAHDTELASGGLIDSVVTSKDLMIQPNPPRFLREGDQIEFTVKVSNLSPSRQTGTVRLTFANARTGDTVDALLGNDSVDQTFEVAAGESKSYSWRLNVPDEIGFLTYKAVGSTGRLSDGEEGYLPVLSRRILVTESLALPIRGAQTKDFRFDKLADSAGSESLRHQSLTVQMVSNPSWYAVMALPYLMEFPHECSEQLFNRIYANALARKIVNSDPKIERIFEQWRGTETLDSPLLKNEDLKAVMIEETPWYRQAQAESQARRNVAVLFDTNRLNDELDRAVEKLADRQLDDGTWSWFPGGRQNRYITLYIVTGFGRLDHLGVNIETDVVDLAIPELDTWMTEIYEDIKAKDRDKNHLSSTVALYLYGRSFFLKDHPIAAEHRQAIDYWVDQASTHWLKLANRQSQAHLAIALKRFGKTSSARAIMVSIKERSVTDEEMGMFWRDTELSWWWYRAPIETQAMMIEAFDEVMDDQVAVEDCKVWLLKQKQTQDWKTTKATADAVYALLLRGGNELASDEIVTVALGGEEIQPERIEAGTGFYEQRFTGSEISAKQADVRVTKVDDGVAWGSVHWQYMEDIANVTAHEGTPLKLSKQLYVKKNTASGPKLQRVDGPVEVGDELVVRLVLATDRDMEYLHLKDHRGSGTEPVNVLSSYRYQDGLAYYESTRDTASHFFIDYLPKGKYVFEYSTRVQLRGEYQTGLANIQCMYAPEFNSHSESLPIQVQ</sequence>
<gene>
    <name evidence="5" type="ORF">Pan14r_19430</name>
</gene>
<feature type="chain" id="PRO_5022956080" evidence="3">
    <location>
        <begin position="22"/>
        <end position="2020"/>
    </location>
</feature>
<dbReference type="GO" id="GO:0004866">
    <property type="term" value="F:endopeptidase inhibitor activity"/>
    <property type="evidence" value="ECO:0007669"/>
    <property type="project" value="InterPro"/>
</dbReference>
<evidence type="ECO:0000256" key="1">
    <source>
        <dbReference type="ARBA" id="ARBA00010556"/>
    </source>
</evidence>
<feature type="signal peptide" evidence="3">
    <location>
        <begin position="1"/>
        <end position="21"/>
    </location>
</feature>
<keyword evidence="3" id="KW-0732">Signal</keyword>
<accession>A0A5C5Y4K9</accession>
<reference evidence="5 6" key="1">
    <citation type="submission" date="2019-02" db="EMBL/GenBank/DDBJ databases">
        <title>Deep-cultivation of Planctomycetes and their phenomic and genomic characterization uncovers novel biology.</title>
        <authorList>
            <person name="Wiegand S."/>
            <person name="Jogler M."/>
            <person name="Boedeker C."/>
            <person name="Pinto D."/>
            <person name="Vollmers J."/>
            <person name="Rivas-Marin E."/>
            <person name="Kohn T."/>
            <person name="Peeters S.H."/>
            <person name="Heuer A."/>
            <person name="Rast P."/>
            <person name="Oberbeckmann S."/>
            <person name="Bunk B."/>
            <person name="Jeske O."/>
            <person name="Meyerdierks A."/>
            <person name="Storesund J.E."/>
            <person name="Kallscheuer N."/>
            <person name="Luecker S."/>
            <person name="Lage O.M."/>
            <person name="Pohl T."/>
            <person name="Merkel B.J."/>
            <person name="Hornburger P."/>
            <person name="Mueller R.-W."/>
            <person name="Bruemmer F."/>
            <person name="Labrenz M."/>
            <person name="Spormann A.M."/>
            <person name="Op Den Camp H."/>
            <person name="Overmann J."/>
            <person name="Amann R."/>
            <person name="Jetten M.S.M."/>
            <person name="Mascher T."/>
            <person name="Medema M.H."/>
            <person name="Devos D.P."/>
            <person name="Kaster A.-K."/>
            <person name="Ovreas L."/>
            <person name="Rohde M."/>
            <person name="Galperin M.Y."/>
            <person name="Jogler C."/>
        </authorList>
    </citation>
    <scope>NUCLEOTIDE SEQUENCE [LARGE SCALE GENOMIC DNA]</scope>
    <source>
        <strain evidence="5 6">Pan14r</strain>
    </source>
</reference>
<dbReference type="InterPro" id="IPR008969">
    <property type="entry name" value="CarboxyPept-like_regulatory"/>
</dbReference>
<dbReference type="Gene3D" id="2.60.40.1930">
    <property type="match status" value="1"/>
</dbReference>
<dbReference type="Proteomes" id="UP000317238">
    <property type="component" value="Unassembled WGS sequence"/>
</dbReference>
<dbReference type="InterPro" id="IPR013783">
    <property type="entry name" value="Ig-like_fold"/>
</dbReference>
<dbReference type="Pfam" id="PF01835">
    <property type="entry name" value="MG2"/>
    <property type="match status" value="1"/>
</dbReference>
<name>A0A5C5Y4K9_9PLAN</name>
<proteinExistence type="inferred from homology"/>
<comment type="similarity">
    <text evidence="1">Belongs to the protease inhibitor I39 (alpha-2-macroglobulin) family. Bacterial alpha-2-macroglobulin subfamily.</text>
</comment>
<keyword evidence="6" id="KW-1185">Reference proteome</keyword>